<gene>
    <name evidence="1" type="ORF">Daura_30055</name>
</gene>
<dbReference type="KEGG" id="daur:Daura_30055"/>
<proteinExistence type="predicted"/>
<dbReference type="OrthoDB" id="4176397at2"/>
<dbReference type="EMBL" id="CP073767">
    <property type="protein sequence ID" value="UWZ51011.1"/>
    <property type="molecule type" value="Genomic_DNA"/>
</dbReference>
<organism evidence="1 2">
    <name type="scientific">Dactylosporangium aurantiacum</name>
    <dbReference type="NCBI Taxonomy" id="35754"/>
    <lineage>
        <taxon>Bacteria</taxon>
        <taxon>Bacillati</taxon>
        <taxon>Actinomycetota</taxon>
        <taxon>Actinomycetes</taxon>
        <taxon>Micromonosporales</taxon>
        <taxon>Micromonosporaceae</taxon>
        <taxon>Dactylosporangium</taxon>
    </lineage>
</organism>
<name>A0A9Q9MFW7_9ACTN</name>
<protein>
    <submittedName>
        <fullName evidence="1">Uncharacterized protein</fullName>
    </submittedName>
</protein>
<dbReference type="RefSeq" id="WP_033365299.1">
    <property type="nucleotide sequence ID" value="NZ_CP073767.1"/>
</dbReference>
<evidence type="ECO:0000313" key="2">
    <source>
        <dbReference type="Proteomes" id="UP001058003"/>
    </source>
</evidence>
<keyword evidence="2" id="KW-1185">Reference proteome</keyword>
<dbReference type="AlphaFoldDB" id="A0A9Q9MFW7"/>
<accession>A0A9Q9MFW7</accession>
<dbReference type="Proteomes" id="UP001058003">
    <property type="component" value="Chromosome"/>
</dbReference>
<reference evidence="1" key="1">
    <citation type="submission" date="2021-04" db="EMBL/GenBank/DDBJ databases">
        <title>Dactylosporangium aurantiacum NRRL B-8018 full assembly.</title>
        <authorList>
            <person name="Hartkoorn R.C."/>
            <person name="Beaudoing E."/>
            <person name="Hot D."/>
        </authorList>
    </citation>
    <scope>NUCLEOTIDE SEQUENCE</scope>
    <source>
        <strain evidence="1">NRRL B-8018</strain>
    </source>
</reference>
<evidence type="ECO:0000313" key="1">
    <source>
        <dbReference type="EMBL" id="UWZ51011.1"/>
    </source>
</evidence>
<sequence>MTALTLSRDNARGAYLLTGPDGTVLGSLTTDRRFRHGETVSAAGSVPVHSDGLRRRAACAGDEHAPALRLDPSGTIVAGLPGARWEVTRDRGGFTGTLTGTGTGGAVRIVVTAPAGGGGPLHADVQGDLPGWDLIVLTAAFGLLARRRAETMLTAAVVSVATGGAGR</sequence>